<evidence type="ECO:0000313" key="1">
    <source>
        <dbReference type="EMBL" id="KAJ9485016.1"/>
    </source>
</evidence>
<name>A0AAI9TDK8_PENTH</name>
<accession>A0AAI9TDK8</accession>
<dbReference type="Proteomes" id="UP001227192">
    <property type="component" value="Unassembled WGS sequence"/>
</dbReference>
<gene>
    <name evidence="1" type="ORF">VN97_g8350</name>
</gene>
<reference evidence="1" key="1">
    <citation type="submission" date="2015-06" db="EMBL/GenBank/DDBJ databases">
        <authorList>
            <person name="Nguyen H."/>
        </authorList>
    </citation>
    <scope>NUCLEOTIDE SEQUENCE</scope>
    <source>
        <strain evidence="1">DAOM 180753</strain>
    </source>
</reference>
<sequence length="76" mass="8858">MKRQETTPPEDGEITFYSDDYDIRSRAIAHVRTVSRPLMRPVEYENVTSTYPPFPHFRLQIGLSMKKKPLSQTSQS</sequence>
<dbReference type="EMBL" id="LACB01000295">
    <property type="protein sequence ID" value="KAJ9485016.1"/>
    <property type="molecule type" value="Genomic_DNA"/>
</dbReference>
<proteinExistence type="predicted"/>
<protein>
    <submittedName>
        <fullName evidence="1">Uncharacterized protein</fullName>
    </submittedName>
</protein>
<organism evidence="1 2">
    <name type="scientific">Penicillium thymicola</name>
    <dbReference type="NCBI Taxonomy" id="293382"/>
    <lineage>
        <taxon>Eukaryota</taxon>
        <taxon>Fungi</taxon>
        <taxon>Dikarya</taxon>
        <taxon>Ascomycota</taxon>
        <taxon>Pezizomycotina</taxon>
        <taxon>Eurotiomycetes</taxon>
        <taxon>Eurotiomycetidae</taxon>
        <taxon>Eurotiales</taxon>
        <taxon>Aspergillaceae</taxon>
        <taxon>Penicillium</taxon>
    </lineage>
</organism>
<reference evidence="1" key="2">
    <citation type="journal article" date="2016" name="Fungal Biol.">
        <title>Ochratoxin A production by Penicillium thymicola.</title>
        <authorList>
            <person name="Nguyen H.D.T."/>
            <person name="McMullin D.R."/>
            <person name="Ponomareva E."/>
            <person name="Riley R."/>
            <person name="Pomraning K.R."/>
            <person name="Baker S.E."/>
            <person name="Seifert K.A."/>
        </authorList>
    </citation>
    <scope>NUCLEOTIDE SEQUENCE</scope>
    <source>
        <strain evidence="1">DAOM 180753</strain>
    </source>
</reference>
<evidence type="ECO:0000313" key="2">
    <source>
        <dbReference type="Proteomes" id="UP001227192"/>
    </source>
</evidence>
<comment type="caution">
    <text evidence="1">The sequence shown here is derived from an EMBL/GenBank/DDBJ whole genome shotgun (WGS) entry which is preliminary data.</text>
</comment>
<dbReference type="AlphaFoldDB" id="A0AAI9TDK8"/>
<keyword evidence="2" id="KW-1185">Reference proteome</keyword>